<dbReference type="PANTHER" id="PTHR46193">
    <property type="entry name" value="6-PHOSPHOGLUCONATE PHOSPHATASE"/>
    <property type="match status" value="1"/>
</dbReference>
<keyword evidence="6" id="KW-1185">Reference proteome</keyword>
<keyword evidence="5" id="KW-0378">Hydrolase</keyword>
<evidence type="ECO:0000313" key="5">
    <source>
        <dbReference type="EMBL" id="SPF29743.1"/>
    </source>
</evidence>
<dbReference type="SFLD" id="SFLDG01129">
    <property type="entry name" value="C1.5:_HAD__Beta-PGM__Phosphata"/>
    <property type="match status" value="1"/>
</dbReference>
<dbReference type="EMBL" id="OMKW01000002">
    <property type="protein sequence ID" value="SPF29743.1"/>
    <property type="molecule type" value="Genomic_DNA"/>
</dbReference>
<dbReference type="InterPro" id="IPR051600">
    <property type="entry name" value="Beta-PGM-like"/>
</dbReference>
<keyword evidence="4" id="KW-0460">Magnesium</keyword>
<organism evidence="5 6">
    <name type="scientific">Pontivivens insulae</name>
    <dbReference type="NCBI Taxonomy" id="1639689"/>
    <lineage>
        <taxon>Bacteria</taxon>
        <taxon>Pseudomonadati</taxon>
        <taxon>Pseudomonadota</taxon>
        <taxon>Alphaproteobacteria</taxon>
        <taxon>Rhodobacterales</taxon>
        <taxon>Paracoccaceae</taxon>
        <taxon>Pontivivens</taxon>
    </lineage>
</organism>
<dbReference type="InterPro" id="IPR023214">
    <property type="entry name" value="HAD_sf"/>
</dbReference>
<dbReference type="RefSeq" id="WP_108782415.1">
    <property type="nucleotide sequence ID" value="NZ_OMKW01000002.1"/>
</dbReference>
<reference evidence="5 6" key="1">
    <citation type="submission" date="2018-03" db="EMBL/GenBank/DDBJ databases">
        <authorList>
            <person name="Keele B.F."/>
        </authorList>
    </citation>
    <scope>NUCLEOTIDE SEQUENCE [LARGE SCALE GENOMIC DNA]</scope>
    <source>
        <strain evidence="5 6">CeCT 8812</strain>
    </source>
</reference>
<dbReference type="OrthoDB" id="9797743at2"/>
<evidence type="ECO:0000313" key="6">
    <source>
        <dbReference type="Proteomes" id="UP000244932"/>
    </source>
</evidence>
<dbReference type="GO" id="GO:0046872">
    <property type="term" value="F:metal ion binding"/>
    <property type="evidence" value="ECO:0007669"/>
    <property type="project" value="UniProtKB-KW"/>
</dbReference>
<dbReference type="InterPro" id="IPR036412">
    <property type="entry name" value="HAD-like_sf"/>
</dbReference>
<dbReference type="Proteomes" id="UP000244932">
    <property type="component" value="Unassembled WGS sequence"/>
</dbReference>
<dbReference type="Gene3D" id="3.40.50.1000">
    <property type="entry name" value="HAD superfamily/HAD-like"/>
    <property type="match status" value="1"/>
</dbReference>
<dbReference type="SFLD" id="SFLDG01135">
    <property type="entry name" value="C1.5.6:_HAD__Beta-PGM__Phospha"/>
    <property type="match status" value="1"/>
</dbReference>
<dbReference type="AlphaFoldDB" id="A0A2R8ABW2"/>
<keyword evidence="3" id="KW-0479">Metal-binding</keyword>
<dbReference type="Pfam" id="PF13419">
    <property type="entry name" value="HAD_2"/>
    <property type="match status" value="1"/>
</dbReference>
<evidence type="ECO:0000256" key="1">
    <source>
        <dbReference type="ARBA" id="ARBA00001946"/>
    </source>
</evidence>
<accession>A0A2R8ABW2</accession>
<dbReference type="GO" id="GO:0016787">
    <property type="term" value="F:hydrolase activity"/>
    <property type="evidence" value="ECO:0007669"/>
    <property type="project" value="UniProtKB-KW"/>
</dbReference>
<dbReference type="InterPro" id="IPR006439">
    <property type="entry name" value="HAD-SF_hydro_IA"/>
</dbReference>
<dbReference type="PANTHER" id="PTHR46193:SF10">
    <property type="entry name" value="6-PHOSPHOGLUCONATE PHOSPHATASE"/>
    <property type="match status" value="1"/>
</dbReference>
<protein>
    <submittedName>
        <fullName evidence="5">Phosphorylated carbohydrates phosphatase</fullName>
        <ecNumber evidence="5">3.1.3.-</ecNumber>
    </submittedName>
</protein>
<proteinExistence type="inferred from homology"/>
<gene>
    <name evidence="5" type="ORF">POI8812_02060</name>
</gene>
<dbReference type="SFLD" id="SFLDS00003">
    <property type="entry name" value="Haloacid_Dehalogenase"/>
    <property type="match status" value="1"/>
</dbReference>
<evidence type="ECO:0000256" key="3">
    <source>
        <dbReference type="ARBA" id="ARBA00022723"/>
    </source>
</evidence>
<dbReference type="Gene3D" id="1.10.150.240">
    <property type="entry name" value="Putative phosphatase, domain 2"/>
    <property type="match status" value="1"/>
</dbReference>
<dbReference type="EC" id="3.1.3.-" evidence="5"/>
<dbReference type="NCBIfam" id="TIGR01509">
    <property type="entry name" value="HAD-SF-IA-v3"/>
    <property type="match status" value="1"/>
</dbReference>
<comment type="similarity">
    <text evidence="2">Belongs to the HAD-like hydrolase superfamily. CbbY/CbbZ/Gph/YieH family.</text>
</comment>
<dbReference type="InterPro" id="IPR041492">
    <property type="entry name" value="HAD_2"/>
</dbReference>
<sequence length="218" mass="23040">MLKAVIFDCDGVLVDSEPLTNAIIQRNLAARGLEMTQHEVEENFVGGTIQGVGEKAAAMGARIEEGWRDALYEEIFEALAQQVELIPGVAEMLDWCAGQGLEMAIGSNGPRRKMEITLGRTGLLDRFVGRIVSRQDVAAPKPAPDVYLAALALTGVAAHEAVVIEDSRTGIKAAQAAGIAALAYAPHGKDMGAQGFASMSELPALLTEAPFLRAGQTI</sequence>
<evidence type="ECO:0000256" key="4">
    <source>
        <dbReference type="ARBA" id="ARBA00022842"/>
    </source>
</evidence>
<dbReference type="SUPFAM" id="SSF56784">
    <property type="entry name" value="HAD-like"/>
    <property type="match status" value="1"/>
</dbReference>
<dbReference type="InterPro" id="IPR023198">
    <property type="entry name" value="PGP-like_dom2"/>
</dbReference>
<dbReference type="PRINTS" id="PR00413">
    <property type="entry name" value="HADHALOGNASE"/>
</dbReference>
<name>A0A2R8ABW2_9RHOB</name>
<comment type="cofactor">
    <cofactor evidence="1">
        <name>Mg(2+)</name>
        <dbReference type="ChEBI" id="CHEBI:18420"/>
    </cofactor>
</comment>
<evidence type="ECO:0000256" key="2">
    <source>
        <dbReference type="ARBA" id="ARBA00006171"/>
    </source>
</evidence>